<dbReference type="Proteomes" id="UP000271548">
    <property type="component" value="Unassembled WGS sequence"/>
</dbReference>
<dbReference type="Pfam" id="PF26348">
    <property type="entry name" value="SRA_ScoMcrA"/>
    <property type="match status" value="1"/>
</dbReference>
<name>A0ABX9RMY9_9ACTN</name>
<dbReference type="GO" id="GO:0004519">
    <property type="term" value="F:endonuclease activity"/>
    <property type="evidence" value="ECO:0007669"/>
    <property type="project" value="UniProtKB-KW"/>
</dbReference>
<dbReference type="InterPro" id="IPR058712">
    <property type="entry name" value="SRA_ScoMcrA"/>
</dbReference>
<accession>A0ABX9RMY9</accession>
<keyword evidence="2" id="KW-0378">Hydrolase</keyword>
<protein>
    <submittedName>
        <fullName evidence="2">Restriction endonuclease</fullName>
    </submittedName>
</protein>
<keyword evidence="2" id="KW-0540">Nuclease</keyword>
<comment type="caution">
    <text evidence="2">The sequence shown here is derived from an EMBL/GenBank/DDBJ whole genome shotgun (WGS) entry which is preliminary data.</text>
</comment>
<gene>
    <name evidence="2" type="ORF">D7147_04140</name>
</gene>
<dbReference type="EMBL" id="RAZS01000001">
    <property type="protein sequence ID" value="RKN24182.1"/>
    <property type="molecule type" value="Genomic_DNA"/>
</dbReference>
<feature type="domain" description="ScoMcrA-like SRA" evidence="1">
    <location>
        <begin position="8"/>
        <end position="137"/>
    </location>
</feature>
<sequence length="294" mass="33395">MLSGLSPGDRLPRREIHARFGGRRQGGISPSREAPVVMFFTDPRTGHQHGYYDGWDEQGLLNYVGEGQQGDQRFTQGNKSILLHREEGRTLEGFLANSPDVTYLGEFELVDTYLRDAHETGNEDALRQVIVFRLRPRNKVPVELPSTPITPTAAPVVNTVPVEEQHTERSFVTPNREPYELERLEASLVRRYRNHLQSQGHAVGRLRIIPPGEGSPLYSDLWDETRRELVEAKGSVTREQLRHAVGQLLDYGRFVDASVCSVLVPSRPRRDLLDYLRHAGVGVIYPDGDRWVRE</sequence>
<evidence type="ECO:0000313" key="3">
    <source>
        <dbReference type="Proteomes" id="UP000271548"/>
    </source>
</evidence>
<keyword evidence="3" id="KW-1185">Reference proteome</keyword>
<keyword evidence="2" id="KW-0255">Endonuclease</keyword>
<reference evidence="2 3" key="1">
    <citation type="submission" date="2018-09" db="EMBL/GenBank/DDBJ databases">
        <title>Micromonospora sp. nov. MS1-9, isolated from a root of Musa sp.</title>
        <authorList>
            <person name="Kuncharoen N."/>
            <person name="Kudo T."/>
            <person name="Ohkuma M."/>
            <person name="Yuki M."/>
            <person name="Tanasupawat S."/>
        </authorList>
    </citation>
    <scope>NUCLEOTIDE SEQUENCE [LARGE SCALE GENOMIC DNA]</scope>
    <source>
        <strain evidence="2 3">NGC1-4</strain>
    </source>
</reference>
<evidence type="ECO:0000259" key="1">
    <source>
        <dbReference type="Pfam" id="PF26348"/>
    </source>
</evidence>
<organism evidence="2 3">
    <name type="scientific">Micromonospora musae</name>
    <dbReference type="NCBI Taxonomy" id="1894970"/>
    <lineage>
        <taxon>Bacteria</taxon>
        <taxon>Bacillati</taxon>
        <taxon>Actinomycetota</taxon>
        <taxon>Actinomycetes</taxon>
        <taxon>Micromonosporales</taxon>
        <taxon>Micromonosporaceae</taxon>
        <taxon>Micromonospora</taxon>
    </lineage>
</organism>
<proteinExistence type="predicted"/>
<evidence type="ECO:0000313" key="2">
    <source>
        <dbReference type="EMBL" id="RKN24182.1"/>
    </source>
</evidence>